<dbReference type="AlphaFoldDB" id="A0A850PFD8"/>
<dbReference type="PANTHER" id="PTHR43130">
    <property type="entry name" value="ARAC-FAMILY TRANSCRIPTIONAL REGULATOR"/>
    <property type="match status" value="1"/>
</dbReference>
<keyword evidence="3" id="KW-0804">Transcription</keyword>
<feature type="signal peptide" evidence="4">
    <location>
        <begin position="1"/>
        <end position="22"/>
    </location>
</feature>
<dbReference type="InterPro" id="IPR018062">
    <property type="entry name" value="HTH_AraC-typ_CS"/>
</dbReference>
<keyword evidence="1" id="KW-0805">Transcription regulation</keyword>
<dbReference type="InterPro" id="IPR002818">
    <property type="entry name" value="DJ-1/PfpI"/>
</dbReference>
<comment type="caution">
    <text evidence="6">The sequence shown here is derived from an EMBL/GenBank/DDBJ whole genome shotgun (WGS) entry which is preliminary data.</text>
</comment>
<dbReference type="InterPro" id="IPR029062">
    <property type="entry name" value="Class_I_gatase-like"/>
</dbReference>
<evidence type="ECO:0000256" key="3">
    <source>
        <dbReference type="ARBA" id="ARBA00023163"/>
    </source>
</evidence>
<evidence type="ECO:0000313" key="6">
    <source>
        <dbReference type="EMBL" id="NVN39831.1"/>
    </source>
</evidence>
<gene>
    <name evidence="6" type="ORF">HUK82_04525</name>
</gene>
<dbReference type="Pfam" id="PF01965">
    <property type="entry name" value="DJ-1_PfpI"/>
    <property type="match status" value="1"/>
</dbReference>
<dbReference type="Proteomes" id="UP000585665">
    <property type="component" value="Unassembled WGS sequence"/>
</dbReference>
<feature type="domain" description="HTH araC/xylS-type" evidence="5">
    <location>
        <begin position="215"/>
        <end position="313"/>
    </location>
</feature>
<evidence type="ECO:0000256" key="1">
    <source>
        <dbReference type="ARBA" id="ARBA00023015"/>
    </source>
</evidence>
<keyword evidence="2" id="KW-0238">DNA-binding</keyword>
<feature type="chain" id="PRO_5032309340" evidence="4">
    <location>
        <begin position="23"/>
        <end position="324"/>
    </location>
</feature>
<dbReference type="PROSITE" id="PS00041">
    <property type="entry name" value="HTH_ARAC_FAMILY_1"/>
    <property type="match status" value="1"/>
</dbReference>
<evidence type="ECO:0000256" key="4">
    <source>
        <dbReference type="SAM" id="SignalP"/>
    </source>
</evidence>
<evidence type="ECO:0000259" key="5">
    <source>
        <dbReference type="PROSITE" id="PS01124"/>
    </source>
</evidence>
<keyword evidence="4" id="KW-0732">Signal</keyword>
<keyword evidence="7" id="KW-1185">Reference proteome</keyword>
<protein>
    <submittedName>
        <fullName evidence="6">GlxA family transcriptional regulator</fullName>
    </submittedName>
</protein>
<evidence type="ECO:0000313" key="7">
    <source>
        <dbReference type="Proteomes" id="UP000585665"/>
    </source>
</evidence>
<accession>A0A850PFD8</accession>
<dbReference type="InterPro" id="IPR009057">
    <property type="entry name" value="Homeodomain-like_sf"/>
</dbReference>
<dbReference type="Pfam" id="PF12833">
    <property type="entry name" value="HTH_18"/>
    <property type="match status" value="1"/>
</dbReference>
<dbReference type="CDD" id="cd03136">
    <property type="entry name" value="GATase1_AraC_ArgR_like"/>
    <property type="match status" value="1"/>
</dbReference>
<dbReference type="InterPro" id="IPR052158">
    <property type="entry name" value="INH-QAR"/>
</dbReference>
<dbReference type="GO" id="GO:0003700">
    <property type="term" value="F:DNA-binding transcription factor activity"/>
    <property type="evidence" value="ECO:0007669"/>
    <property type="project" value="InterPro"/>
</dbReference>
<dbReference type="Gene3D" id="3.40.50.880">
    <property type="match status" value="1"/>
</dbReference>
<dbReference type="PROSITE" id="PS01124">
    <property type="entry name" value="HTH_ARAC_FAMILY_2"/>
    <property type="match status" value="1"/>
</dbReference>
<evidence type="ECO:0000256" key="2">
    <source>
        <dbReference type="ARBA" id="ARBA00023125"/>
    </source>
</evidence>
<dbReference type="SMART" id="SM00342">
    <property type="entry name" value="HTH_ARAC"/>
    <property type="match status" value="1"/>
</dbReference>
<dbReference type="RefSeq" id="WP_176612811.1">
    <property type="nucleotide sequence ID" value="NZ_JABXXR010000018.1"/>
</dbReference>
<dbReference type="InterPro" id="IPR018060">
    <property type="entry name" value="HTH_AraC"/>
</dbReference>
<dbReference type="Gene3D" id="1.10.10.60">
    <property type="entry name" value="Homeodomain-like"/>
    <property type="match status" value="2"/>
</dbReference>
<dbReference type="EMBL" id="JABXXR010000018">
    <property type="protein sequence ID" value="NVN39831.1"/>
    <property type="molecule type" value="Genomic_DNA"/>
</dbReference>
<sequence>MTLSRRIAFLLLPGFSLLELSAAIDTLRVATRLGVPGITWSCVSLDGGSVQASNGLIIATEASLDAVGPLAVLFVVASYDQEASVTRRAQNLLRRCARHGVRLGAFDTGAFVLARAGLLGGRRVTVHWESLPAFCEEFPEIDVRDTLFEIDRDRLTCAGGVAVMDMMLHLIEERVGAATARLVADQLLLSARRSGDHAQRDIHQRRSLMRHPSVGRAAAMMEENLSPPLAMDVVAARAGVSLRQLERLWRDHPGGTPKGYYTGLRLERARQLLVDSRLTVTQAALAAGFDSPAHFSRQFRRHFGYPPGRAKRGQMATAPLVHSV</sequence>
<dbReference type="SUPFAM" id="SSF46689">
    <property type="entry name" value="Homeodomain-like"/>
    <property type="match status" value="2"/>
</dbReference>
<proteinExistence type="predicted"/>
<dbReference type="SUPFAM" id="SSF52317">
    <property type="entry name" value="Class I glutamine amidotransferase-like"/>
    <property type="match status" value="1"/>
</dbReference>
<dbReference type="GO" id="GO:0043565">
    <property type="term" value="F:sequence-specific DNA binding"/>
    <property type="evidence" value="ECO:0007669"/>
    <property type="project" value="InterPro"/>
</dbReference>
<organism evidence="6 7">
    <name type="scientific">Ameyamaea chiangmaiensis</name>
    <dbReference type="NCBI Taxonomy" id="442969"/>
    <lineage>
        <taxon>Bacteria</taxon>
        <taxon>Pseudomonadati</taxon>
        <taxon>Pseudomonadota</taxon>
        <taxon>Alphaproteobacteria</taxon>
        <taxon>Acetobacterales</taxon>
        <taxon>Acetobacteraceae</taxon>
        <taxon>Ameyamaea</taxon>
    </lineage>
</organism>
<dbReference type="PANTHER" id="PTHR43130:SF3">
    <property type="entry name" value="HTH-TYPE TRANSCRIPTIONAL REGULATOR RV1931C"/>
    <property type="match status" value="1"/>
</dbReference>
<name>A0A850PFD8_9PROT</name>
<reference evidence="6 7" key="1">
    <citation type="submission" date="2020-06" db="EMBL/GenBank/DDBJ databases">
        <title>Description of novel acetic acid bacteria.</title>
        <authorList>
            <person name="Sombolestani A."/>
        </authorList>
    </citation>
    <scope>NUCLEOTIDE SEQUENCE [LARGE SCALE GENOMIC DNA]</scope>
    <source>
        <strain evidence="6 7">LMG 27010</strain>
    </source>
</reference>